<keyword evidence="1" id="KW-0472">Membrane</keyword>
<keyword evidence="1" id="KW-0812">Transmembrane</keyword>
<dbReference type="EMBL" id="RPFJ01000001">
    <property type="protein sequence ID" value="RPE00929.1"/>
    <property type="molecule type" value="Genomic_DNA"/>
</dbReference>
<dbReference type="Pfam" id="PF19589">
    <property type="entry name" value="DUF6095"/>
    <property type="match status" value="1"/>
</dbReference>
<feature type="transmembrane region" description="Helical" evidence="1">
    <location>
        <begin position="12"/>
        <end position="36"/>
    </location>
</feature>
<evidence type="ECO:0000313" key="3">
    <source>
        <dbReference type="Proteomes" id="UP000270856"/>
    </source>
</evidence>
<accession>A0A3N4P3E8</accession>
<feature type="transmembrane region" description="Helical" evidence="1">
    <location>
        <begin position="42"/>
        <end position="66"/>
    </location>
</feature>
<protein>
    <submittedName>
        <fullName evidence="2">Uncharacterized protein</fullName>
    </submittedName>
</protein>
<evidence type="ECO:0000256" key="1">
    <source>
        <dbReference type="SAM" id="Phobius"/>
    </source>
</evidence>
<proteinExistence type="predicted"/>
<reference evidence="2 3" key="1">
    <citation type="submission" date="2018-11" db="EMBL/GenBank/DDBJ databases">
        <title>Aureibaculum marinum gen. nov., sp. nov., a member of the family Flavobacteriaceae isolated from the Bohai Sea.</title>
        <authorList>
            <person name="Ji X."/>
        </authorList>
    </citation>
    <scope>NUCLEOTIDE SEQUENCE [LARGE SCALE GENOMIC DNA]</scope>
    <source>
        <strain evidence="2 3">BH-SD17</strain>
    </source>
</reference>
<dbReference type="OrthoDB" id="1447634at2"/>
<dbReference type="AlphaFoldDB" id="A0A3N4P3E8"/>
<comment type="caution">
    <text evidence="2">The sequence shown here is derived from an EMBL/GenBank/DDBJ whole genome shotgun (WGS) entry which is preliminary data.</text>
</comment>
<organism evidence="2 3">
    <name type="scientific">Aureibaculum marinum</name>
    <dbReference type="NCBI Taxonomy" id="2487930"/>
    <lineage>
        <taxon>Bacteria</taxon>
        <taxon>Pseudomonadati</taxon>
        <taxon>Bacteroidota</taxon>
        <taxon>Flavobacteriia</taxon>
        <taxon>Flavobacteriales</taxon>
        <taxon>Flavobacteriaceae</taxon>
        <taxon>Aureibaculum</taxon>
    </lineage>
</organism>
<evidence type="ECO:0000313" key="2">
    <source>
        <dbReference type="EMBL" id="RPE00929.1"/>
    </source>
</evidence>
<gene>
    <name evidence="2" type="ORF">EGM88_00845</name>
</gene>
<dbReference type="RefSeq" id="WP_123895987.1">
    <property type="nucleotide sequence ID" value="NZ_RPFJ01000001.1"/>
</dbReference>
<dbReference type="Proteomes" id="UP000270856">
    <property type="component" value="Unassembled WGS sequence"/>
</dbReference>
<keyword evidence="1" id="KW-1133">Transmembrane helix</keyword>
<keyword evidence="3" id="KW-1185">Reference proteome</keyword>
<dbReference type="InterPro" id="IPR046077">
    <property type="entry name" value="DUF6095"/>
</dbReference>
<name>A0A3N4P3E8_9FLAO</name>
<sequence length="80" mass="8951">MKNKQPTLFNALKYLGIALPLLFIAPIVITIGFKAINRDNNYIFLILGIILALAAILTTAFGLVKISRYIFDGNKKNNKR</sequence>